<keyword evidence="7 9" id="KW-0472">Membrane</keyword>
<keyword evidence="4 9" id="KW-0813">Transport</keyword>
<keyword evidence="9" id="KW-0679">Respiratory chain</keyword>
<comment type="catalytic activity">
    <reaction evidence="8 9">
        <text>a ubiquinone + NADH + 5 H(+)(in) = a ubiquinol + NAD(+) + 4 H(+)(out)</text>
        <dbReference type="Rhea" id="RHEA:29091"/>
        <dbReference type="Rhea" id="RHEA-COMP:9565"/>
        <dbReference type="Rhea" id="RHEA-COMP:9566"/>
        <dbReference type="ChEBI" id="CHEBI:15378"/>
        <dbReference type="ChEBI" id="CHEBI:16389"/>
        <dbReference type="ChEBI" id="CHEBI:17976"/>
        <dbReference type="ChEBI" id="CHEBI:57540"/>
        <dbReference type="ChEBI" id="CHEBI:57945"/>
        <dbReference type="EC" id="7.1.1.2"/>
    </reaction>
</comment>
<evidence type="ECO:0000256" key="2">
    <source>
        <dbReference type="ARBA" id="ARBA00008472"/>
    </source>
</evidence>
<evidence type="ECO:0000256" key="9">
    <source>
        <dbReference type="RuleBase" id="RU003640"/>
    </source>
</evidence>
<organism evidence="10">
    <name type="scientific">Tamarixia radiata</name>
    <dbReference type="NCBI Taxonomy" id="459345"/>
    <lineage>
        <taxon>Eukaryota</taxon>
        <taxon>Metazoa</taxon>
        <taxon>Ecdysozoa</taxon>
        <taxon>Arthropoda</taxon>
        <taxon>Hexapoda</taxon>
        <taxon>Insecta</taxon>
        <taxon>Pterygota</taxon>
        <taxon>Neoptera</taxon>
        <taxon>Endopterygota</taxon>
        <taxon>Hymenoptera</taxon>
        <taxon>Apocrita</taxon>
        <taxon>Proctotrupomorpha</taxon>
        <taxon>Chalcidoidea</taxon>
        <taxon>Eulophidae</taxon>
        <taxon>Tetrastichinae</taxon>
        <taxon>Tamarixia</taxon>
    </lineage>
</organism>
<comment type="function">
    <text evidence="9">Core subunit of the mitochondrial membrane respiratory chain NADH dehydrogenase (Complex I) which catalyzes electron transfer from NADH through the respiratory chain, using ubiquinone as an electron acceptor. Essential for the catalytic activity of complex I.</text>
</comment>
<dbReference type="GO" id="GO:0031966">
    <property type="term" value="C:mitochondrial membrane"/>
    <property type="evidence" value="ECO:0007669"/>
    <property type="project" value="UniProtKB-SubCell"/>
</dbReference>
<dbReference type="PANTHER" id="PTHR11058">
    <property type="entry name" value="NADH-UBIQUINONE OXIDOREDUCTASE CHAIN 3"/>
    <property type="match status" value="1"/>
</dbReference>
<keyword evidence="9" id="KW-0249">Electron transport</keyword>
<sequence length="116" mass="13821">MLTMLYLVFIIIFVLMIMILLNMLISKKLIKNREKMSPFECGFDPISNNRMPFSLQFYLITIIFLIFDVEIALILPIVYSSSFIYYLMIMNMMIIMMILLFGLYLEIFEGALVWFK</sequence>
<proteinExistence type="inferred from homology"/>
<dbReference type="InterPro" id="IPR038430">
    <property type="entry name" value="NDAH_ubi_oxred_su3_sf"/>
</dbReference>
<dbReference type="PANTHER" id="PTHR11058:SF9">
    <property type="entry name" value="NADH-UBIQUINONE OXIDOREDUCTASE CHAIN 3"/>
    <property type="match status" value="1"/>
</dbReference>
<feature type="transmembrane region" description="Helical" evidence="9">
    <location>
        <begin position="83"/>
        <end position="105"/>
    </location>
</feature>
<protein>
    <recommendedName>
        <fullName evidence="3 9">NADH-ubiquinone oxidoreductase chain 3</fullName>
        <ecNumber evidence="9">7.1.1.2</ecNumber>
    </recommendedName>
</protein>
<dbReference type="Gene3D" id="1.20.58.1610">
    <property type="entry name" value="NADH:ubiquinone/plastoquinone oxidoreductase, chain 3"/>
    <property type="match status" value="1"/>
</dbReference>
<gene>
    <name evidence="10" type="primary">ND3</name>
</gene>
<reference evidence="10" key="1">
    <citation type="journal article" date="2019" name="Mitochondrial DNA Part B Resour">
        <title>Mitochondrial genome of Tamarixia radiata (Hymenoptera: Chalcidoidea: Eulophidae) and phylogenetic analysis.</title>
        <authorList>
            <person name="Du Y."/>
            <person name="Song X."/>
            <person name="Liu X."/>
            <person name="Ouyang Z."/>
            <person name="Lu Z."/>
        </authorList>
    </citation>
    <scope>NUCLEOTIDE SEQUENCE</scope>
</reference>
<keyword evidence="9" id="KW-0520">NAD</keyword>
<dbReference type="EMBL" id="MN123622">
    <property type="protein sequence ID" value="QHN60240.1"/>
    <property type="molecule type" value="Genomic_DNA"/>
</dbReference>
<keyword evidence="9" id="KW-0830">Ubiquinone</keyword>
<evidence type="ECO:0000256" key="1">
    <source>
        <dbReference type="ARBA" id="ARBA00004370"/>
    </source>
</evidence>
<geneLocation type="mitochondrion" evidence="10"/>
<dbReference type="GO" id="GO:0008137">
    <property type="term" value="F:NADH dehydrogenase (ubiquinone) activity"/>
    <property type="evidence" value="ECO:0007669"/>
    <property type="project" value="UniProtKB-UniRule"/>
</dbReference>
<comment type="similarity">
    <text evidence="2 9">Belongs to the complex I subunit 3 family.</text>
</comment>
<dbReference type="InterPro" id="IPR000440">
    <property type="entry name" value="NADH_UbQ/plastoQ_OxRdtase_su3"/>
</dbReference>
<accession>A0A6B9UEI0</accession>
<dbReference type="Pfam" id="PF00507">
    <property type="entry name" value="Oxidored_q4"/>
    <property type="match status" value="1"/>
</dbReference>
<keyword evidence="6 9" id="KW-1133">Transmembrane helix</keyword>
<feature type="transmembrane region" description="Helical" evidence="9">
    <location>
        <begin position="6"/>
        <end position="25"/>
    </location>
</feature>
<evidence type="ECO:0000256" key="5">
    <source>
        <dbReference type="ARBA" id="ARBA00022692"/>
    </source>
</evidence>
<comment type="subcellular location">
    <subcellularLocation>
        <location evidence="1">Membrane</location>
    </subcellularLocation>
    <subcellularLocation>
        <location evidence="9">Mitochondrion membrane</location>
        <topology evidence="9">Multi-pass membrane protein</topology>
    </subcellularLocation>
</comment>
<keyword evidence="9 10" id="KW-0496">Mitochondrion</keyword>
<evidence type="ECO:0000256" key="4">
    <source>
        <dbReference type="ARBA" id="ARBA00022448"/>
    </source>
</evidence>
<evidence type="ECO:0000256" key="3">
    <source>
        <dbReference type="ARBA" id="ARBA00021007"/>
    </source>
</evidence>
<keyword evidence="9" id="KW-1278">Translocase</keyword>
<dbReference type="EC" id="7.1.1.2" evidence="9"/>
<feature type="transmembrane region" description="Helical" evidence="9">
    <location>
        <begin position="57"/>
        <end position="77"/>
    </location>
</feature>
<dbReference type="AlphaFoldDB" id="A0A6B9UEI0"/>
<evidence type="ECO:0000256" key="6">
    <source>
        <dbReference type="ARBA" id="ARBA00022989"/>
    </source>
</evidence>
<name>A0A6B9UEI0_9HYME</name>
<evidence type="ECO:0000256" key="8">
    <source>
        <dbReference type="ARBA" id="ARBA00049551"/>
    </source>
</evidence>
<evidence type="ECO:0000256" key="7">
    <source>
        <dbReference type="ARBA" id="ARBA00023136"/>
    </source>
</evidence>
<keyword evidence="5 9" id="KW-0812">Transmembrane</keyword>
<evidence type="ECO:0000313" key="10">
    <source>
        <dbReference type="EMBL" id="QHN60240.1"/>
    </source>
</evidence>
<dbReference type="GO" id="GO:0030964">
    <property type="term" value="C:NADH dehydrogenase complex"/>
    <property type="evidence" value="ECO:0007669"/>
    <property type="project" value="TreeGrafter"/>
</dbReference>